<evidence type="ECO:0000313" key="1">
    <source>
        <dbReference type="EMBL" id="EFN67246.1"/>
    </source>
</evidence>
<keyword evidence="2" id="KW-1185">Reference proteome</keyword>
<protein>
    <submittedName>
        <fullName evidence="1">Uncharacterized protein</fullName>
    </submittedName>
</protein>
<proteinExistence type="predicted"/>
<organism evidence="2">
    <name type="scientific">Camponotus floridanus</name>
    <name type="common">Florida carpenter ant</name>
    <dbReference type="NCBI Taxonomy" id="104421"/>
    <lineage>
        <taxon>Eukaryota</taxon>
        <taxon>Metazoa</taxon>
        <taxon>Ecdysozoa</taxon>
        <taxon>Arthropoda</taxon>
        <taxon>Hexapoda</taxon>
        <taxon>Insecta</taxon>
        <taxon>Pterygota</taxon>
        <taxon>Neoptera</taxon>
        <taxon>Endopterygota</taxon>
        <taxon>Hymenoptera</taxon>
        <taxon>Apocrita</taxon>
        <taxon>Aculeata</taxon>
        <taxon>Formicoidea</taxon>
        <taxon>Formicidae</taxon>
        <taxon>Formicinae</taxon>
        <taxon>Camponotus</taxon>
    </lineage>
</organism>
<dbReference type="AlphaFoldDB" id="E2AHC9"/>
<dbReference type="EMBL" id="GL439483">
    <property type="protein sequence ID" value="EFN67246.1"/>
    <property type="molecule type" value="Genomic_DNA"/>
</dbReference>
<dbReference type="InParanoid" id="E2AHC9"/>
<dbReference type="Proteomes" id="UP000000311">
    <property type="component" value="Unassembled WGS sequence"/>
</dbReference>
<sequence length="497" mass="56518">MLAVTVYFIIGNPLQLTSRCRAADDAVNSGQLQDWDFAFAWLKFLIMIEKFMNNAHSIPISSTALTLLYKEMGSDSGSGSGDGGGDGSGSPDILAACTYVPDRPAALTPDLSTDGADVCLIDDLSRQEDEWWLWPKLGFQRLDYVSCLKEKDNAPPHRKVEFKIIDLRRPTKTSGDKMDLREADLGTFSSNSKLVIVIVISAIRNHHVRKQCSKLAEDLRPHDSLRKSNASKAYAAKSYKWPLVRAQIEAKLTLFSANALITHFAVFEMRRDEYELDSTRGSQKRRDAKHRYQLIQTTLYITWAITLYLKDVVFTHHEPTPREDISLMPPKILLPIHHVYTATLWISRAIIGTTSIPNAETLIADDESLDEYVVDDGSEQPYTQKFYLQLNQVMRVSVLAMRRKADWEIEVNSADIKRAGLKWHKLIYELSLKHTPRTLLCNSRSAEGQRETEYNLPRSPRLLAEPPVTLFKHQNWTAADSSDHRNRWSQALIMIDE</sequence>
<evidence type="ECO:0000313" key="2">
    <source>
        <dbReference type="Proteomes" id="UP000000311"/>
    </source>
</evidence>
<reference evidence="1 2" key="1">
    <citation type="journal article" date="2010" name="Science">
        <title>Genomic comparison of the ants Camponotus floridanus and Harpegnathos saltator.</title>
        <authorList>
            <person name="Bonasio R."/>
            <person name="Zhang G."/>
            <person name="Ye C."/>
            <person name="Mutti N.S."/>
            <person name="Fang X."/>
            <person name="Qin N."/>
            <person name="Donahue G."/>
            <person name="Yang P."/>
            <person name="Li Q."/>
            <person name="Li C."/>
            <person name="Zhang P."/>
            <person name="Huang Z."/>
            <person name="Berger S.L."/>
            <person name="Reinberg D."/>
            <person name="Wang J."/>
            <person name="Liebig J."/>
        </authorList>
    </citation>
    <scope>NUCLEOTIDE SEQUENCE [LARGE SCALE GENOMIC DNA]</scope>
    <source>
        <strain evidence="2">C129</strain>
    </source>
</reference>
<accession>E2AHC9</accession>
<gene>
    <name evidence="1" type="ORF">EAG_09120</name>
</gene>
<name>E2AHC9_CAMFO</name>